<keyword evidence="8 11" id="KW-1133">Transmembrane helix</keyword>
<evidence type="ECO:0000256" key="3">
    <source>
        <dbReference type="ARBA" id="ARBA00012438"/>
    </source>
</evidence>
<evidence type="ECO:0000259" key="13">
    <source>
        <dbReference type="PROSITE" id="PS50885"/>
    </source>
</evidence>
<feature type="domain" description="HAMP" evidence="13">
    <location>
        <begin position="199"/>
        <end position="261"/>
    </location>
</feature>
<dbReference type="InterPro" id="IPR005467">
    <property type="entry name" value="His_kinase_dom"/>
</dbReference>
<keyword evidence="10 11" id="KW-0472">Membrane</keyword>
<dbReference type="EMBL" id="BSUO01000001">
    <property type="protein sequence ID" value="GMA41150.1"/>
    <property type="molecule type" value="Genomic_DNA"/>
</dbReference>
<dbReference type="PRINTS" id="PR00344">
    <property type="entry name" value="BCTRLSENSOR"/>
</dbReference>
<evidence type="ECO:0000256" key="7">
    <source>
        <dbReference type="ARBA" id="ARBA00022777"/>
    </source>
</evidence>
<sequence>MSVSGVVVGSPEHPRRSGVLSGWTLRRTLVTPIVALFALVTLLSGVGMSYLLENALQRELDHRVASTARGFGPDDPGRGPEGQRRRVVGPDMLAVVVDGSVVRTNTVATRGGQREALNEQQIRALLQAGLSEQPSTLDLGEPLGPYRLIAFSTPEGAQVVTGLPLDPMLDSVRRVRLITVGLGLLGFVVVGLGTAWVVGRALRPLERVAATATRVSQVPLSSGEVSVTERVPLRDTDRRTEVGQVGAALNDLLEHVDSALRVRQEGEARLRRFVADASHELRTPLSSIRGYTELSMRDPELPSDVRRSLTRVDSESHRMADLVEDLLLLARLDAGRPLAREPVDLTRLLIDTVSDARAAGPGHQWRLDLPEDAVEVTGDGARLTQVLVNLLANARTHTPAGTTVTGRVRREGSGVLLEVEDDGPGIDPALVPTVFERFSRGDSARTRAGTSTGLGLSIVEAVVGAHGGSVHVDSRPGRTRFTLRLPAATTDD</sequence>
<protein>
    <recommendedName>
        <fullName evidence="3">histidine kinase</fullName>
        <ecNumber evidence="3">2.7.13.3</ecNumber>
    </recommendedName>
</protein>
<dbReference type="InterPro" id="IPR003660">
    <property type="entry name" value="HAMP_dom"/>
</dbReference>
<evidence type="ECO:0000256" key="2">
    <source>
        <dbReference type="ARBA" id="ARBA00004236"/>
    </source>
</evidence>
<dbReference type="Gene3D" id="3.30.565.10">
    <property type="entry name" value="Histidine kinase-like ATPase, C-terminal domain"/>
    <property type="match status" value="1"/>
</dbReference>
<dbReference type="SMART" id="SM00304">
    <property type="entry name" value="HAMP"/>
    <property type="match status" value="1"/>
</dbReference>
<evidence type="ECO:0000256" key="5">
    <source>
        <dbReference type="ARBA" id="ARBA00022679"/>
    </source>
</evidence>
<organism evidence="14 15">
    <name type="scientific">Mobilicoccus caccae</name>
    <dbReference type="NCBI Taxonomy" id="1859295"/>
    <lineage>
        <taxon>Bacteria</taxon>
        <taxon>Bacillati</taxon>
        <taxon>Actinomycetota</taxon>
        <taxon>Actinomycetes</taxon>
        <taxon>Micrococcales</taxon>
        <taxon>Dermatophilaceae</taxon>
        <taxon>Mobilicoccus</taxon>
    </lineage>
</organism>
<accession>A0ABQ6IT96</accession>
<dbReference type="Proteomes" id="UP001157126">
    <property type="component" value="Unassembled WGS sequence"/>
</dbReference>
<dbReference type="SMART" id="SM00388">
    <property type="entry name" value="HisKA"/>
    <property type="match status" value="1"/>
</dbReference>
<keyword evidence="7 14" id="KW-0418">Kinase</keyword>
<keyword evidence="5" id="KW-0808">Transferase</keyword>
<dbReference type="SUPFAM" id="SSF55874">
    <property type="entry name" value="ATPase domain of HSP90 chaperone/DNA topoisomerase II/histidine kinase"/>
    <property type="match status" value="1"/>
</dbReference>
<dbReference type="CDD" id="cd00075">
    <property type="entry name" value="HATPase"/>
    <property type="match status" value="1"/>
</dbReference>
<dbReference type="PROSITE" id="PS50109">
    <property type="entry name" value="HIS_KIN"/>
    <property type="match status" value="1"/>
</dbReference>
<comment type="subcellular location">
    <subcellularLocation>
        <location evidence="2">Cell membrane</location>
    </subcellularLocation>
</comment>
<dbReference type="InterPro" id="IPR003661">
    <property type="entry name" value="HisK_dim/P_dom"/>
</dbReference>
<dbReference type="EC" id="2.7.13.3" evidence="3"/>
<comment type="caution">
    <text evidence="14">The sequence shown here is derived from an EMBL/GenBank/DDBJ whole genome shotgun (WGS) entry which is preliminary data.</text>
</comment>
<dbReference type="RefSeq" id="WP_284304732.1">
    <property type="nucleotide sequence ID" value="NZ_BSUO01000001.1"/>
</dbReference>
<proteinExistence type="predicted"/>
<evidence type="ECO:0000313" key="14">
    <source>
        <dbReference type="EMBL" id="GMA41150.1"/>
    </source>
</evidence>
<evidence type="ECO:0000256" key="11">
    <source>
        <dbReference type="SAM" id="Phobius"/>
    </source>
</evidence>
<dbReference type="InterPro" id="IPR036890">
    <property type="entry name" value="HATPase_C_sf"/>
</dbReference>
<dbReference type="InterPro" id="IPR036097">
    <property type="entry name" value="HisK_dim/P_sf"/>
</dbReference>
<dbReference type="GO" id="GO:0016301">
    <property type="term" value="F:kinase activity"/>
    <property type="evidence" value="ECO:0007669"/>
    <property type="project" value="UniProtKB-KW"/>
</dbReference>
<dbReference type="PANTHER" id="PTHR45436">
    <property type="entry name" value="SENSOR HISTIDINE KINASE YKOH"/>
    <property type="match status" value="1"/>
</dbReference>
<evidence type="ECO:0000256" key="4">
    <source>
        <dbReference type="ARBA" id="ARBA00022553"/>
    </source>
</evidence>
<dbReference type="Pfam" id="PF02518">
    <property type="entry name" value="HATPase_c"/>
    <property type="match status" value="1"/>
</dbReference>
<feature type="transmembrane region" description="Helical" evidence="11">
    <location>
        <begin position="177"/>
        <end position="198"/>
    </location>
</feature>
<dbReference type="CDD" id="cd00082">
    <property type="entry name" value="HisKA"/>
    <property type="match status" value="1"/>
</dbReference>
<evidence type="ECO:0000256" key="6">
    <source>
        <dbReference type="ARBA" id="ARBA00022692"/>
    </source>
</evidence>
<dbReference type="Gene3D" id="6.10.340.10">
    <property type="match status" value="1"/>
</dbReference>
<dbReference type="InterPro" id="IPR050428">
    <property type="entry name" value="TCS_sensor_his_kinase"/>
</dbReference>
<dbReference type="SMART" id="SM00387">
    <property type="entry name" value="HATPase_c"/>
    <property type="match status" value="1"/>
</dbReference>
<keyword evidence="15" id="KW-1185">Reference proteome</keyword>
<gene>
    <name evidence="14" type="ORF">GCM10025883_31950</name>
</gene>
<dbReference type="SUPFAM" id="SSF47384">
    <property type="entry name" value="Homodimeric domain of signal transducing histidine kinase"/>
    <property type="match status" value="1"/>
</dbReference>
<evidence type="ECO:0000256" key="10">
    <source>
        <dbReference type="ARBA" id="ARBA00023136"/>
    </source>
</evidence>
<keyword evidence="4" id="KW-0597">Phosphoprotein</keyword>
<evidence type="ECO:0000256" key="9">
    <source>
        <dbReference type="ARBA" id="ARBA00023012"/>
    </source>
</evidence>
<comment type="catalytic activity">
    <reaction evidence="1">
        <text>ATP + protein L-histidine = ADP + protein N-phospho-L-histidine.</text>
        <dbReference type="EC" id="2.7.13.3"/>
    </reaction>
</comment>
<dbReference type="PROSITE" id="PS50885">
    <property type="entry name" value="HAMP"/>
    <property type="match status" value="1"/>
</dbReference>
<dbReference type="Gene3D" id="1.10.287.130">
    <property type="match status" value="1"/>
</dbReference>
<name>A0ABQ6IT96_9MICO</name>
<keyword evidence="6 11" id="KW-0812">Transmembrane</keyword>
<evidence type="ECO:0000256" key="1">
    <source>
        <dbReference type="ARBA" id="ARBA00000085"/>
    </source>
</evidence>
<evidence type="ECO:0000256" key="8">
    <source>
        <dbReference type="ARBA" id="ARBA00022989"/>
    </source>
</evidence>
<dbReference type="InterPro" id="IPR003594">
    <property type="entry name" value="HATPase_dom"/>
</dbReference>
<reference evidence="15" key="1">
    <citation type="journal article" date="2019" name="Int. J. Syst. Evol. Microbiol.">
        <title>The Global Catalogue of Microorganisms (GCM) 10K type strain sequencing project: providing services to taxonomists for standard genome sequencing and annotation.</title>
        <authorList>
            <consortium name="The Broad Institute Genomics Platform"/>
            <consortium name="The Broad Institute Genome Sequencing Center for Infectious Disease"/>
            <person name="Wu L."/>
            <person name="Ma J."/>
        </authorList>
    </citation>
    <scope>NUCLEOTIDE SEQUENCE [LARGE SCALE GENOMIC DNA]</scope>
    <source>
        <strain evidence="15">NBRC 113072</strain>
    </source>
</reference>
<dbReference type="Pfam" id="PF00512">
    <property type="entry name" value="HisKA"/>
    <property type="match status" value="1"/>
</dbReference>
<dbReference type="InterPro" id="IPR004358">
    <property type="entry name" value="Sig_transdc_His_kin-like_C"/>
</dbReference>
<feature type="domain" description="Histidine kinase" evidence="12">
    <location>
        <begin position="276"/>
        <end position="489"/>
    </location>
</feature>
<evidence type="ECO:0000313" key="15">
    <source>
        <dbReference type="Proteomes" id="UP001157126"/>
    </source>
</evidence>
<keyword evidence="9" id="KW-0902">Two-component regulatory system</keyword>
<dbReference type="Pfam" id="PF00672">
    <property type="entry name" value="HAMP"/>
    <property type="match status" value="1"/>
</dbReference>
<dbReference type="PANTHER" id="PTHR45436:SF5">
    <property type="entry name" value="SENSOR HISTIDINE KINASE TRCS"/>
    <property type="match status" value="1"/>
</dbReference>
<evidence type="ECO:0000259" key="12">
    <source>
        <dbReference type="PROSITE" id="PS50109"/>
    </source>
</evidence>
<feature type="transmembrane region" description="Helical" evidence="11">
    <location>
        <begin position="29"/>
        <end position="52"/>
    </location>
</feature>